<keyword evidence="3" id="KW-1185">Reference proteome</keyword>
<dbReference type="Pfam" id="PF08447">
    <property type="entry name" value="PAS_3"/>
    <property type="match status" value="1"/>
</dbReference>
<dbReference type="InterPro" id="IPR035965">
    <property type="entry name" value="PAS-like_dom_sf"/>
</dbReference>
<dbReference type="EMBL" id="BAAARN010000003">
    <property type="protein sequence ID" value="GAA2737574.1"/>
    <property type="molecule type" value="Genomic_DNA"/>
</dbReference>
<comment type="caution">
    <text evidence="2">The sequence shown here is derived from an EMBL/GenBank/DDBJ whole genome shotgun (WGS) entry which is preliminary data.</text>
</comment>
<protein>
    <recommendedName>
        <fullName evidence="1">PAS fold-3 domain-containing protein</fullName>
    </recommendedName>
</protein>
<gene>
    <name evidence="2" type="ORF">GCM10009867_25290</name>
</gene>
<dbReference type="SUPFAM" id="SSF55785">
    <property type="entry name" value="PYP-like sensor domain (PAS domain)"/>
    <property type="match status" value="1"/>
</dbReference>
<name>A0ABN3URG7_9MICO</name>
<organism evidence="2 3">
    <name type="scientific">Pedococcus aerophilus</name>
    <dbReference type="NCBI Taxonomy" id="436356"/>
    <lineage>
        <taxon>Bacteria</taxon>
        <taxon>Bacillati</taxon>
        <taxon>Actinomycetota</taxon>
        <taxon>Actinomycetes</taxon>
        <taxon>Micrococcales</taxon>
        <taxon>Intrasporangiaceae</taxon>
        <taxon>Pedococcus</taxon>
    </lineage>
</organism>
<proteinExistence type="predicted"/>
<evidence type="ECO:0000313" key="2">
    <source>
        <dbReference type="EMBL" id="GAA2737574.1"/>
    </source>
</evidence>
<evidence type="ECO:0000259" key="1">
    <source>
        <dbReference type="Pfam" id="PF08447"/>
    </source>
</evidence>
<accession>A0ABN3URG7</accession>
<dbReference type="Gene3D" id="3.30.450.20">
    <property type="entry name" value="PAS domain"/>
    <property type="match status" value="1"/>
</dbReference>
<reference evidence="2 3" key="1">
    <citation type="journal article" date="2019" name="Int. J. Syst. Evol. Microbiol.">
        <title>The Global Catalogue of Microorganisms (GCM) 10K type strain sequencing project: providing services to taxonomists for standard genome sequencing and annotation.</title>
        <authorList>
            <consortium name="The Broad Institute Genomics Platform"/>
            <consortium name="The Broad Institute Genome Sequencing Center for Infectious Disease"/>
            <person name="Wu L."/>
            <person name="Ma J."/>
        </authorList>
    </citation>
    <scope>NUCLEOTIDE SEQUENCE [LARGE SCALE GENOMIC DNA]</scope>
    <source>
        <strain evidence="2 3">JCM 16378</strain>
    </source>
</reference>
<dbReference type="Proteomes" id="UP001501326">
    <property type="component" value="Unassembled WGS sequence"/>
</dbReference>
<feature type="domain" description="PAS fold-3" evidence="1">
    <location>
        <begin position="44"/>
        <end position="106"/>
    </location>
</feature>
<evidence type="ECO:0000313" key="3">
    <source>
        <dbReference type="Proteomes" id="UP001501326"/>
    </source>
</evidence>
<dbReference type="RefSeq" id="WP_344193935.1">
    <property type="nucleotide sequence ID" value="NZ_BAAARN010000003.1"/>
</dbReference>
<dbReference type="InterPro" id="IPR013655">
    <property type="entry name" value="PAS_fold_3"/>
</dbReference>
<sequence>MVTASREPVSVSAYRYRIAQQKWTLQPAFHGSGEPPAKLWFSTEEVAAMVHPDDRELVFAHFWARLELEEPFASAYRVLDRIGVPRLVLNTGQPYYRDGELKGLHGLLIDLGEAAGFEHPLLLTQDRFTTAAARVLMASLGLDEEDSSLVLRAMSCQAGMSDEDLARWFTRTLASRTGDESARESFVRQFLSSLGLPWTELDERRS</sequence>